<dbReference type="AlphaFoldDB" id="F4CE92"/>
<organism evidence="2">
    <name type="scientific">Sphingobacterium sp. (strain 21)</name>
    <dbReference type="NCBI Taxonomy" id="743722"/>
    <lineage>
        <taxon>Bacteria</taxon>
        <taxon>Pseudomonadati</taxon>
        <taxon>Bacteroidota</taxon>
        <taxon>Sphingobacteriia</taxon>
        <taxon>Sphingobacteriales</taxon>
        <taxon>Sphingobacteriaceae</taxon>
        <taxon>Sphingobacterium</taxon>
    </lineage>
</organism>
<dbReference type="EMBL" id="CP002584">
    <property type="protein sequence ID" value="ADZ78993.1"/>
    <property type="molecule type" value="Genomic_DNA"/>
</dbReference>
<name>F4CE92_SPHS2</name>
<dbReference type="PATRIC" id="fig|743722.3.peg.2610"/>
<dbReference type="eggNOG" id="COG1216">
    <property type="taxonomic scope" value="Bacteria"/>
</dbReference>
<evidence type="ECO:0000313" key="2">
    <source>
        <dbReference type="EMBL" id="ADZ78993.1"/>
    </source>
</evidence>
<dbReference type="Gene3D" id="3.90.550.10">
    <property type="entry name" value="Spore Coat Polysaccharide Biosynthesis Protein SpsA, Chain A"/>
    <property type="match status" value="1"/>
</dbReference>
<dbReference type="HOGENOM" id="CLU_071255_0_0_10"/>
<gene>
    <name evidence="2" type="ordered locus">Sph21_2439</name>
</gene>
<reference evidence="2" key="1">
    <citation type="submission" date="2011-03" db="EMBL/GenBank/DDBJ databases">
        <title>Complete sequence of Sphingobacterium sp. 21.</title>
        <authorList>
            <consortium name="US DOE Joint Genome Institute"/>
            <person name="Lucas S."/>
            <person name="Copeland A."/>
            <person name="Lapidus A."/>
            <person name="Cheng J.-F."/>
            <person name="Goodwin L."/>
            <person name="Pitluck S."/>
            <person name="Davenport K."/>
            <person name="Detter J.C."/>
            <person name="Han C."/>
            <person name="Tapia R."/>
            <person name="Land M."/>
            <person name="Hauser L."/>
            <person name="Kyrpides N."/>
            <person name="Ivanova N."/>
            <person name="Ovchinnikova G."/>
            <person name="Pagani I."/>
            <person name="Siebers A.K."/>
            <person name="Allgaier M."/>
            <person name="Thelen M.P."/>
            <person name="Hugenholtz P."/>
            <person name="Woyke T."/>
        </authorList>
    </citation>
    <scope>NUCLEOTIDE SEQUENCE</scope>
    <source>
        <strain evidence="2">21</strain>
    </source>
</reference>
<dbReference type="InterPro" id="IPR029044">
    <property type="entry name" value="Nucleotide-diphossugar_trans"/>
</dbReference>
<dbReference type="SUPFAM" id="SSF53448">
    <property type="entry name" value="Nucleotide-diphospho-sugar transferases"/>
    <property type="match status" value="1"/>
</dbReference>
<dbReference type="OrthoDB" id="7851643at2"/>
<dbReference type="STRING" id="743722.Sph21_2439"/>
<accession>F4CE92</accession>
<evidence type="ECO:0000259" key="1">
    <source>
        <dbReference type="Pfam" id="PF13712"/>
    </source>
</evidence>
<feature type="domain" description="Streptomycin biosynthesis protein StrF" evidence="1">
    <location>
        <begin position="4"/>
        <end position="206"/>
    </location>
</feature>
<proteinExistence type="predicted"/>
<dbReference type="InterPro" id="IPR059123">
    <property type="entry name" value="StrF_dom"/>
</dbReference>
<dbReference type="KEGG" id="shg:Sph21_2439"/>
<sequence length="301" mass="35120">MISIIIASANEQLLNQVSVNIRETIGVPYEILAFENSDGKKGICEIYNKGTQKAQYELLCFMHEDVLIETTDWGKKVVEIFEKTTDIGLLGVAGSTYKSLTPSSWFPPYASFGNNTWRINIKQVSSDRLEKEIHDYYNPYHEKMSRVACLDGVWLCTRKKTILKYPFDEKRLKHFHGYDIDISMSINQHHFLYVTFEVLMKHFSKGNFNHIWLRETLKVHTKWCGNLPLNMEENVGSELISRDMQALKDDILIKFPTNSNLPPFLIFKLTTRLFLKEKINFRTYRQSLTRLFKSRGSKLIS</sequence>
<dbReference type="Pfam" id="PF13712">
    <property type="entry name" value="Glyco_tranf_2_5"/>
    <property type="match status" value="1"/>
</dbReference>
<protein>
    <recommendedName>
        <fullName evidence="1">Streptomycin biosynthesis protein StrF domain-containing protein</fullName>
    </recommendedName>
</protein>